<evidence type="ECO:0000256" key="9">
    <source>
        <dbReference type="ARBA" id="ARBA00023315"/>
    </source>
</evidence>
<feature type="domain" description="O-acyltransferase WSD1 C-terminal" evidence="12">
    <location>
        <begin position="287"/>
        <end position="423"/>
    </location>
</feature>
<comment type="pathway">
    <text evidence="2">Lipid metabolism.</text>
</comment>
<dbReference type="Gene3D" id="3.30.559.10">
    <property type="entry name" value="Chloramphenicol acetyltransferase-like domain"/>
    <property type="match status" value="1"/>
</dbReference>
<dbReference type="AlphaFoldDB" id="A0A919FFA0"/>
<dbReference type="EC" id="2.3.1.20" evidence="4"/>
<gene>
    <name evidence="13" type="ORF">GCM10017772_00290</name>
</gene>
<evidence type="ECO:0000256" key="8">
    <source>
        <dbReference type="ARBA" id="ARBA00023098"/>
    </source>
</evidence>
<dbReference type="GO" id="GO:0004144">
    <property type="term" value="F:diacylglycerol O-acyltransferase activity"/>
    <property type="evidence" value="ECO:0007669"/>
    <property type="project" value="UniProtKB-EC"/>
</dbReference>
<evidence type="ECO:0000256" key="5">
    <source>
        <dbReference type="ARBA" id="ARBA00022516"/>
    </source>
</evidence>
<evidence type="ECO:0000256" key="4">
    <source>
        <dbReference type="ARBA" id="ARBA00013244"/>
    </source>
</evidence>
<dbReference type="InterPro" id="IPR023213">
    <property type="entry name" value="CAT-like_dom_sf"/>
</dbReference>
<dbReference type="PANTHER" id="PTHR31650:SF1">
    <property type="entry name" value="WAX ESTER SYNTHASE_DIACYLGLYCEROL ACYLTRANSFERASE 4-RELATED"/>
    <property type="match status" value="1"/>
</dbReference>
<evidence type="ECO:0000313" key="13">
    <source>
        <dbReference type="EMBL" id="GHH64238.1"/>
    </source>
</evidence>
<name>A0A919FFA0_9MICO</name>
<accession>A0A919FFA0</accession>
<dbReference type="EMBL" id="BNAS01000001">
    <property type="protein sequence ID" value="GHH64238.1"/>
    <property type="molecule type" value="Genomic_DNA"/>
</dbReference>
<dbReference type="GO" id="GO:0051701">
    <property type="term" value="P:biological process involved in interaction with host"/>
    <property type="evidence" value="ECO:0007669"/>
    <property type="project" value="TreeGrafter"/>
</dbReference>
<sequence>MRQATQRLAAVDEANLVLDHAGQVNVFLVAGLLVPGGLIGPDGTPDVATLRSALAKRIAELPPLRKVPVATGRRHRWDETSPDLEHHIRLVASVDGLAGLERLCGELMGVPLRLDRPLWEILVVPGASPGQIGVVLRIHHAVADGMAAVAIAQQLFDSAEPGLTSAWAPAVPQSRPGAESRPRRDLRRVLRRLGYALRRIRMVLAGREVGSTVLLGEISPRRGVAFVDVDLAALEARVRPLGATVNDALLASVASGYRAALPAAGEQVPARLPVSVPVALQRRGTSGNQVGVMLVRLPLDVPAPDERLRLIAEQTRAEKVQAREQGTLEFMRGPVGARIMDRIGQRQHVVGGFVTNVPGPAGALRLAGAPVVAIWPVAVLAANVRLGVAAVSYAGRLSCGVHFDAANVPGAAFVRAMSEELTRLSA</sequence>
<evidence type="ECO:0000256" key="7">
    <source>
        <dbReference type="ARBA" id="ARBA00022798"/>
    </source>
</evidence>
<protein>
    <recommendedName>
        <fullName evidence="4">diacylglycerol O-acyltransferase</fullName>
        <ecNumber evidence="4">2.3.1.20</ecNumber>
    </recommendedName>
</protein>
<dbReference type="InterPro" id="IPR009721">
    <property type="entry name" value="O-acyltransferase_WSD1_C"/>
</dbReference>
<dbReference type="PANTHER" id="PTHR31650">
    <property type="entry name" value="O-ACYLTRANSFERASE (WSD1-LIKE) FAMILY PROTEIN"/>
    <property type="match status" value="1"/>
</dbReference>
<organism evidence="13 14">
    <name type="scientific">Promicromonospora soli</name>
    <dbReference type="NCBI Taxonomy" id="2035533"/>
    <lineage>
        <taxon>Bacteria</taxon>
        <taxon>Bacillati</taxon>
        <taxon>Actinomycetota</taxon>
        <taxon>Actinomycetes</taxon>
        <taxon>Micrococcales</taxon>
        <taxon>Promicromonosporaceae</taxon>
        <taxon>Promicromonospora</taxon>
    </lineage>
</organism>
<keyword evidence="5" id="KW-0444">Lipid biosynthesis</keyword>
<evidence type="ECO:0000313" key="14">
    <source>
        <dbReference type="Proteomes" id="UP000627369"/>
    </source>
</evidence>
<dbReference type="InterPro" id="IPR004255">
    <property type="entry name" value="O-acyltransferase_WSD1_N"/>
</dbReference>
<evidence type="ECO:0000256" key="1">
    <source>
        <dbReference type="ARBA" id="ARBA00004771"/>
    </source>
</evidence>
<dbReference type="GO" id="GO:0001666">
    <property type="term" value="P:response to hypoxia"/>
    <property type="evidence" value="ECO:0007669"/>
    <property type="project" value="TreeGrafter"/>
</dbReference>
<evidence type="ECO:0000259" key="12">
    <source>
        <dbReference type="Pfam" id="PF06974"/>
    </source>
</evidence>
<comment type="similarity">
    <text evidence="3">Belongs to the long-chain O-acyltransferase family.</text>
</comment>
<keyword evidence="7" id="KW-0319">Glycerol metabolism</keyword>
<keyword evidence="6" id="KW-0808">Transferase</keyword>
<dbReference type="RefSeq" id="WP_229872009.1">
    <property type="nucleotide sequence ID" value="NZ_BNAS01000001.1"/>
</dbReference>
<dbReference type="Proteomes" id="UP000627369">
    <property type="component" value="Unassembled WGS sequence"/>
</dbReference>
<evidence type="ECO:0000256" key="2">
    <source>
        <dbReference type="ARBA" id="ARBA00005189"/>
    </source>
</evidence>
<dbReference type="InterPro" id="IPR045034">
    <property type="entry name" value="O-acyltransferase_WSD1-like"/>
</dbReference>
<dbReference type="GO" id="GO:0005886">
    <property type="term" value="C:plasma membrane"/>
    <property type="evidence" value="ECO:0007669"/>
    <property type="project" value="TreeGrafter"/>
</dbReference>
<keyword evidence="9" id="KW-0012">Acyltransferase</keyword>
<keyword evidence="8" id="KW-0443">Lipid metabolism</keyword>
<evidence type="ECO:0000256" key="10">
    <source>
        <dbReference type="ARBA" id="ARBA00048109"/>
    </source>
</evidence>
<dbReference type="Pfam" id="PF06974">
    <property type="entry name" value="WS_DGAT_C"/>
    <property type="match status" value="1"/>
</dbReference>
<evidence type="ECO:0000256" key="6">
    <source>
        <dbReference type="ARBA" id="ARBA00022679"/>
    </source>
</evidence>
<keyword evidence="14" id="KW-1185">Reference proteome</keyword>
<reference evidence="13" key="1">
    <citation type="journal article" date="2014" name="Int. J. Syst. Evol. Microbiol.">
        <title>Complete genome sequence of Corynebacterium casei LMG S-19264T (=DSM 44701T), isolated from a smear-ripened cheese.</title>
        <authorList>
            <consortium name="US DOE Joint Genome Institute (JGI-PGF)"/>
            <person name="Walter F."/>
            <person name="Albersmeier A."/>
            <person name="Kalinowski J."/>
            <person name="Ruckert C."/>
        </authorList>
    </citation>
    <scope>NUCLEOTIDE SEQUENCE</scope>
    <source>
        <strain evidence="13">CGMCC 4.7398</strain>
    </source>
</reference>
<proteinExistence type="inferred from homology"/>
<comment type="pathway">
    <text evidence="1">Glycerolipid metabolism; triacylglycerol biosynthesis.</text>
</comment>
<evidence type="ECO:0000256" key="3">
    <source>
        <dbReference type="ARBA" id="ARBA00009587"/>
    </source>
</evidence>
<comment type="caution">
    <text evidence="13">The sequence shown here is derived from an EMBL/GenBank/DDBJ whole genome shotgun (WGS) entry which is preliminary data.</text>
</comment>
<dbReference type="Pfam" id="PF03007">
    <property type="entry name" value="WS_DGAT_cat"/>
    <property type="match status" value="1"/>
</dbReference>
<comment type="catalytic activity">
    <reaction evidence="10">
        <text>an acyl-CoA + a 1,2-diacyl-sn-glycerol = a triacyl-sn-glycerol + CoA</text>
        <dbReference type="Rhea" id="RHEA:10868"/>
        <dbReference type="ChEBI" id="CHEBI:17815"/>
        <dbReference type="ChEBI" id="CHEBI:57287"/>
        <dbReference type="ChEBI" id="CHEBI:58342"/>
        <dbReference type="ChEBI" id="CHEBI:64615"/>
        <dbReference type="EC" id="2.3.1.20"/>
    </reaction>
</comment>
<dbReference type="GO" id="GO:0019432">
    <property type="term" value="P:triglyceride biosynthetic process"/>
    <property type="evidence" value="ECO:0007669"/>
    <property type="project" value="TreeGrafter"/>
</dbReference>
<feature type="domain" description="O-acyltransferase WSD1-like N-terminal" evidence="11">
    <location>
        <begin position="42"/>
        <end position="248"/>
    </location>
</feature>
<dbReference type="GO" id="GO:0006071">
    <property type="term" value="P:glycerol metabolic process"/>
    <property type="evidence" value="ECO:0007669"/>
    <property type="project" value="UniProtKB-KW"/>
</dbReference>
<dbReference type="GO" id="GO:0071731">
    <property type="term" value="P:response to nitric oxide"/>
    <property type="evidence" value="ECO:0007669"/>
    <property type="project" value="TreeGrafter"/>
</dbReference>
<dbReference type="SUPFAM" id="SSF52777">
    <property type="entry name" value="CoA-dependent acyltransferases"/>
    <property type="match status" value="2"/>
</dbReference>
<reference evidence="13" key="2">
    <citation type="submission" date="2020-09" db="EMBL/GenBank/DDBJ databases">
        <authorList>
            <person name="Sun Q."/>
            <person name="Zhou Y."/>
        </authorList>
    </citation>
    <scope>NUCLEOTIDE SEQUENCE</scope>
    <source>
        <strain evidence="13">CGMCC 4.7398</strain>
    </source>
</reference>
<evidence type="ECO:0000259" key="11">
    <source>
        <dbReference type="Pfam" id="PF03007"/>
    </source>
</evidence>